<feature type="transmembrane region" description="Helical" evidence="5">
    <location>
        <begin position="130"/>
        <end position="150"/>
    </location>
</feature>
<feature type="transmembrane region" description="Helical" evidence="5">
    <location>
        <begin position="71"/>
        <end position="91"/>
    </location>
</feature>
<dbReference type="GO" id="GO:0016020">
    <property type="term" value="C:membrane"/>
    <property type="evidence" value="ECO:0007669"/>
    <property type="project" value="UniProtKB-SubCell"/>
</dbReference>
<evidence type="ECO:0000313" key="7">
    <source>
        <dbReference type="RefSeq" id="XP_022332447.1"/>
    </source>
</evidence>
<feature type="transmembrane region" description="Helical" evidence="5">
    <location>
        <begin position="396"/>
        <end position="415"/>
    </location>
</feature>
<keyword evidence="6" id="KW-1185">Reference proteome</keyword>
<comment type="subcellular location">
    <subcellularLocation>
        <location evidence="1">Membrane</location>
        <topology evidence="1">Multi-pass membrane protein</topology>
    </subcellularLocation>
</comment>
<dbReference type="RefSeq" id="XP_022332447.1">
    <property type="nucleotide sequence ID" value="XM_022476739.1"/>
</dbReference>
<dbReference type="Pfam" id="PF00335">
    <property type="entry name" value="Tetraspanin"/>
    <property type="match status" value="1"/>
</dbReference>
<keyword evidence="2 5" id="KW-0812">Transmembrane</keyword>
<keyword evidence="3 5" id="KW-1133">Transmembrane helix</keyword>
<dbReference type="AlphaFoldDB" id="A0A8B8DW33"/>
<evidence type="ECO:0000256" key="5">
    <source>
        <dbReference type="SAM" id="Phobius"/>
    </source>
</evidence>
<evidence type="ECO:0000256" key="2">
    <source>
        <dbReference type="ARBA" id="ARBA00022692"/>
    </source>
</evidence>
<evidence type="ECO:0000256" key="1">
    <source>
        <dbReference type="ARBA" id="ARBA00004141"/>
    </source>
</evidence>
<sequence length="486" mass="55139">MLRYKCSNYVELSPYLGANKIPIFCCKENPLTEPYSESNSTCTDMHDINLNHGRTCKDAVLTRLDEYSGGYFALSVLTIMCLGTQVLLIIYKLKKRDFDSIDSDRYVQMVSRLCKMEKGWRHVLHFDKKMILTVLTMISALSMLILGIYMKHDDKMTGDYVHNIYLLLYFKGVNFVDIIQAMYLLFIILGVLSFALSLVGLSDVFIALRTEWKTKYYTGCLLILIVVKLVCVFLMIPIRLDIDENASYQLTNMDRQYRNYYGTIISTNLNRFYFTFDCCGADGPYEFQKLESSDGYSGNSGAQPYVCCRGNQYLDSPGLLSNVECEKKSCTPEFLSCVDGYSNAFIASLSITAVFEIFCLLLGSQRIYILFKSESNNRQGYVKQIILGSKGHEKKILGGIISALVTLIVAVGIISESAALRYDAVFSHRQIDLVFSSMSVGSQSMSTNLLIWKWTMFTCGILLVIGALFTLFTIQKHSKLLHLWHL</sequence>
<dbReference type="InterPro" id="IPR018499">
    <property type="entry name" value="Tetraspanin/Peripherin"/>
</dbReference>
<feature type="transmembrane region" description="Helical" evidence="5">
    <location>
        <begin position="344"/>
        <end position="363"/>
    </location>
</feature>
<evidence type="ECO:0000313" key="6">
    <source>
        <dbReference type="Proteomes" id="UP000694844"/>
    </source>
</evidence>
<organism evidence="6 7">
    <name type="scientific">Crassostrea virginica</name>
    <name type="common">Eastern oyster</name>
    <dbReference type="NCBI Taxonomy" id="6565"/>
    <lineage>
        <taxon>Eukaryota</taxon>
        <taxon>Metazoa</taxon>
        <taxon>Spiralia</taxon>
        <taxon>Lophotrochozoa</taxon>
        <taxon>Mollusca</taxon>
        <taxon>Bivalvia</taxon>
        <taxon>Autobranchia</taxon>
        <taxon>Pteriomorphia</taxon>
        <taxon>Ostreida</taxon>
        <taxon>Ostreoidea</taxon>
        <taxon>Ostreidae</taxon>
        <taxon>Crassostrea</taxon>
    </lineage>
</organism>
<gene>
    <name evidence="7" type="primary">LOC111130061</name>
</gene>
<protein>
    <submittedName>
        <fullName evidence="7">Uncharacterized protein LOC111130061</fullName>
    </submittedName>
</protein>
<dbReference type="OrthoDB" id="6151390at2759"/>
<proteinExistence type="predicted"/>
<evidence type="ECO:0000256" key="3">
    <source>
        <dbReference type="ARBA" id="ARBA00022989"/>
    </source>
</evidence>
<accession>A0A8B8DW33</accession>
<name>A0A8B8DW33_CRAVI</name>
<feature type="transmembrane region" description="Helical" evidence="5">
    <location>
        <begin position="451"/>
        <end position="474"/>
    </location>
</feature>
<feature type="transmembrane region" description="Helical" evidence="5">
    <location>
        <begin position="181"/>
        <end position="208"/>
    </location>
</feature>
<dbReference type="GeneID" id="111130061"/>
<keyword evidence="4 5" id="KW-0472">Membrane</keyword>
<feature type="transmembrane region" description="Helical" evidence="5">
    <location>
        <begin position="220"/>
        <end position="240"/>
    </location>
</feature>
<evidence type="ECO:0000256" key="4">
    <source>
        <dbReference type="ARBA" id="ARBA00023136"/>
    </source>
</evidence>
<reference evidence="7" key="1">
    <citation type="submission" date="2025-08" db="UniProtKB">
        <authorList>
            <consortium name="RefSeq"/>
        </authorList>
    </citation>
    <scope>IDENTIFICATION</scope>
    <source>
        <tissue evidence="7">Whole sample</tissue>
    </source>
</reference>
<dbReference type="Proteomes" id="UP000694844">
    <property type="component" value="Chromosome 4"/>
</dbReference>
<dbReference type="KEGG" id="cvn:111130061"/>